<keyword evidence="3" id="KW-1185">Reference proteome</keyword>
<keyword evidence="1" id="KW-0812">Transmembrane</keyword>
<feature type="transmembrane region" description="Helical" evidence="1">
    <location>
        <begin position="115"/>
        <end position="135"/>
    </location>
</feature>
<dbReference type="AlphaFoldDB" id="A0A8U0A0Z1"/>
<evidence type="ECO:0000313" key="3">
    <source>
        <dbReference type="Proteomes" id="UP000831768"/>
    </source>
</evidence>
<accession>A0A8U0A0Z1</accession>
<feature type="transmembrane region" description="Helical" evidence="1">
    <location>
        <begin position="47"/>
        <end position="73"/>
    </location>
</feature>
<proteinExistence type="predicted"/>
<keyword evidence="1" id="KW-1133">Transmembrane helix</keyword>
<organism evidence="2 3">
    <name type="scientific">Halocatena salina</name>
    <dbReference type="NCBI Taxonomy" id="2934340"/>
    <lineage>
        <taxon>Archaea</taxon>
        <taxon>Methanobacteriati</taxon>
        <taxon>Methanobacteriota</taxon>
        <taxon>Stenosarchaea group</taxon>
        <taxon>Halobacteria</taxon>
        <taxon>Halobacteriales</taxon>
        <taxon>Natronomonadaceae</taxon>
        <taxon>Halocatena</taxon>
    </lineage>
</organism>
<dbReference type="RefSeq" id="WP_247993502.1">
    <property type="nucleotide sequence ID" value="NZ_CP096019.1"/>
</dbReference>
<dbReference type="Proteomes" id="UP000831768">
    <property type="component" value="Chromosome"/>
</dbReference>
<feature type="transmembrane region" description="Helical" evidence="1">
    <location>
        <begin position="166"/>
        <end position="184"/>
    </location>
</feature>
<feature type="transmembrane region" description="Helical" evidence="1">
    <location>
        <begin position="20"/>
        <end position="41"/>
    </location>
</feature>
<protein>
    <submittedName>
        <fullName evidence="2">Uncharacterized protein</fullName>
    </submittedName>
</protein>
<name>A0A8U0A0Z1_9EURY</name>
<feature type="transmembrane region" description="Helical" evidence="1">
    <location>
        <begin position="190"/>
        <end position="207"/>
    </location>
</feature>
<evidence type="ECO:0000256" key="1">
    <source>
        <dbReference type="SAM" id="Phobius"/>
    </source>
</evidence>
<sequence>MASTTVSRASRNGSRPDPIYALVAGLYACALLAPLGLITLAESVTDIAVFTFGGFALVAVVTAVAGCAAARISGLAVEIGRHRRLWALWAAPGVLFMSLIVGAETGVAPWTVDSVVGWSLLGMVAGMLLGGLLMMMSRTRYANAQLSDLTDAAQWEGWLPRRRRRIVNAVTVVGCLCVPAGIVAEELGGYEWGFILGQMIFTVALVADRGRPHGRTYRVSEAGLVVEHAFSRRLRLWSSFTGYTRSEDVLYLHTAQWWRPTIRCDTDEINEIDRVTDALGTHLSGSDC</sequence>
<evidence type="ECO:0000313" key="2">
    <source>
        <dbReference type="EMBL" id="UPM42831.1"/>
    </source>
</evidence>
<dbReference type="KEGG" id="haad:MW046_12845"/>
<feature type="transmembrane region" description="Helical" evidence="1">
    <location>
        <begin position="85"/>
        <end position="103"/>
    </location>
</feature>
<keyword evidence="1" id="KW-0472">Membrane</keyword>
<reference evidence="2" key="1">
    <citation type="submission" date="2022-04" db="EMBL/GenBank/DDBJ databases">
        <title>Halocatena sp. nov., isolated from a salt lake.</title>
        <authorList>
            <person name="Cui H.-L."/>
        </authorList>
    </citation>
    <scope>NUCLEOTIDE SEQUENCE</scope>
    <source>
        <strain evidence="2">AD-1</strain>
    </source>
</reference>
<dbReference type="GeneID" id="71928950"/>
<dbReference type="EMBL" id="CP096019">
    <property type="protein sequence ID" value="UPM42831.1"/>
    <property type="molecule type" value="Genomic_DNA"/>
</dbReference>
<gene>
    <name evidence="2" type="ORF">MW046_12845</name>
</gene>